<keyword evidence="3" id="KW-0233">DNA recombination</keyword>
<name>A0ABV8NLM2_9SPHI</name>
<dbReference type="CDD" id="cd01185">
    <property type="entry name" value="INTN1_C_like"/>
    <property type="match status" value="1"/>
</dbReference>
<evidence type="ECO:0000256" key="2">
    <source>
        <dbReference type="ARBA" id="ARBA00023125"/>
    </source>
</evidence>
<reference evidence="7" key="1">
    <citation type="journal article" date="2019" name="Int. J. Syst. Evol. Microbiol.">
        <title>The Global Catalogue of Microorganisms (GCM) 10K type strain sequencing project: providing services to taxonomists for standard genome sequencing and annotation.</title>
        <authorList>
            <consortium name="The Broad Institute Genomics Platform"/>
            <consortium name="The Broad Institute Genome Sequencing Center for Infectious Disease"/>
            <person name="Wu L."/>
            <person name="Ma J."/>
        </authorList>
    </citation>
    <scope>NUCLEOTIDE SEQUENCE [LARGE SCALE GENOMIC DNA]</scope>
    <source>
        <strain evidence="7">CCM 8689</strain>
    </source>
</reference>
<dbReference type="EMBL" id="JBHSBY010000038">
    <property type="protein sequence ID" value="MFC4196768.1"/>
    <property type="molecule type" value="Genomic_DNA"/>
</dbReference>
<proteinExistence type="inferred from homology"/>
<comment type="caution">
    <text evidence="6">The sequence shown here is derived from an EMBL/GenBank/DDBJ whole genome shotgun (WGS) entry which is preliminary data.</text>
</comment>
<organism evidence="6 7">
    <name type="scientific">Pedobacter jamesrossensis</name>
    <dbReference type="NCBI Taxonomy" id="1908238"/>
    <lineage>
        <taxon>Bacteria</taxon>
        <taxon>Pseudomonadati</taxon>
        <taxon>Bacteroidota</taxon>
        <taxon>Sphingobacteriia</taxon>
        <taxon>Sphingobacteriales</taxon>
        <taxon>Sphingobacteriaceae</taxon>
        <taxon>Pedobacter</taxon>
    </lineage>
</organism>
<evidence type="ECO:0000313" key="7">
    <source>
        <dbReference type="Proteomes" id="UP001595792"/>
    </source>
</evidence>
<dbReference type="InterPro" id="IPR002104">
    <property type="entry name" value="Integrase_catalytic"/>
</dbReference>
<dbReference type="Gene3D" id="1.10.150.130">
    <property type="match status" value="1"/>
</dbReference>
<dbReference type="InterPro" id="IPR035386">
    <property type="entry name" value="Arm-DNA-bind_5"/>
</dbReference>
<dbReference type="Gene3D" id="1.10.443.10">
    <property type="entry name" value="Intergrase catalytic core"/>
    <property type="match status" value="1"/>
</dbReference>
<dbReference type="InterPro" id="IPR011010">
    <property type="entry name" value="DNA_brk_join_enz"/>
</dbReference>
<dbReference type="Proteomes" id="UP001595792">
    <property type="component" value="Unassembled WGS sequence"/>
</dbReference>
<dbReference type="InterPro" id="IPR013762">
    <property type="entry name" value="Integrase-like_cat_sf"/>
</dbReference>
<evidence type="ECO:0000256" key="3">
    <source>
        <dbReference type="ARBA" id="ARBA00023172"/>
    </source>
</evidence>
<dbReference type="Pfam" id="PF13102">
    <property type="entry name" value="Phage_int_SAM_5"/>
    <property type="match status" value="1"/>
</dbReference>
<keyword evidence="2" id="KW-0238">DNA-binding</keyword>
<dbReference type="Pfam" id="PF00589">
    <property type="entry name" value="Phage_integrase"/>
    <property type="match status" value="1"/>
</dbReference>
<evidence type="ECO:0000313" key="6">
    <source>
        <dbReference type="EMBL" id="MFC4196768.1"/>
    </source>
</evidence>
<evidence type="ECO:0000256" key="1">
    <source>
        <dbReference type="ARBA" id="ARBA00008857"/>
    </source>
</evidence>
<dbReference type="Pfam" id="PF17293">
    <property type="entry name" value="Arm-DNA-bind_5"/>
    <property type="match status" value="1"/>
</dbReference>
<dbReference type="PROSITE" id="PS51898">
    <property type="entry name" value="TYR_RECOMBINASE"/>
    <property type="match status" value="1"/>
</dbReference>
<keyword evidence="7" id="KW-1185">Reference proteome</keyword>
<dbReference type="PANTHER" id="PTHR30349">
    <property type="entry name" value="PHAGE INTEGRASE-RELATED"/>
    <property type="match status" value="1"/>
</dbReference>
<dbReference type="RefSeq" id="WP_378960111.1">
    <property type="nucleotide sequence ID" value="NZ_JBHRXC010000016.1"/>
</dbReference>
<comment type="similarity">
    <text evidence="1">Belongs to the 'phage' integrase family.</text>
</comment>
<accession>A0ABV8NLM2</accession>
<dbReference type="InterPro" id="IPR010998">
    <property type="entry name" value="Integrase_recombinase_N"/>
</dbReference>
<dbReference type="SUPFAM" id="SSF56349">
    <property type="entry name" value="DNA breaking-rejoining enzymes"/>
    <property type="match status" value="1"/>
</dbReference>
<evidence type="ECO:0000256" key="4">
    <source>
        <dbReference type="SAM" id="Coils"/>
    </source>
</evidence>
<feature type="domain" description="Tyr recombinase" evidence="5">
    <location>
        <begin position="217"/>
        <end position="395"/>
    </location>
</feature>
<feature type="coiled-coil region" evidence="4">
    <location>
        <begin position="60"/>
        <end position="87"/>
    </location>
</feature>
<dbReference type="InterPro" id="IPR050090">
    <property type="entry name" value="Tyrosine_recombinase_XerCD"/>
</dbReference>
<protein>
    <submittedName>
        <fullName evidence="6">Site-specific integrase</fullName>
    </submittedName>
</protein>
<sequence length="419" mass="48949">MKRNFSLIFFLKQGKNNNVEEQSIYLRITMSKQRVETATGKKCLEKEWNNGRLKGNSTRAKILNAYLNQLELQVQDAQRRLLMLGQEINAESLMDEFLGKSDKSRKLTEVFEDHNKEMKELVGRDFSRMTLLRYQTALRHVCQFLREKYKVSDIDIKQIDHKFLTDYDFFLRSVRKCSNNSAVKYIKNLKKVIKICLANGWIIKDPFSNFKATVKEIDRVCLTEHEVSKLEQTDFPNERLQRVKDIFLFSCYTGLAYIDIYQLKKTEVIIGKEDERWIISNRQKTGTPTRIPLLPKAKELSDKYEDHPLCKNSEKLFPVSSNQKTNAYLKEIADVCDIKTILTFHLARHTFATTITLMNDVPIETVSKMLGHKNIKTTQHYAKIMDKKVDNDMAKLTLKLGGEKPKKTTIKTYNYTITK</sequence>
<gene>
    <name evidence="6" type="ORF">ACFOUY_08665</name>
</gene>
<evidence type="ECO:0000259" key="5">
    <source>
        <dbReference type="PROSITE" id="PS51898"/>
    </source>
</evidence>
<dbReference type="PANTHER" id="PTHR30349:SF64">
    <property type="entry name" value="PROPHAGE INTEGRASE INTD-RELATED"/>
    <property type="match status" value="1"/>
</dbReference>
<dbReference type="InterPro" id="IPR025269">
    <property type="entry name" value="SAM-like_dom"/>
</dbReference>
<keyword evidence="4" id="KW-0175">Coiled coil</keyword>